<comment type="caution">
    <text evidence="2">The sequence shown here is derived from an EMBL/GenBank/DDBJ whole genome shotgun (WGS) entry which is preliminary data.</text>
</comment>
<accession>A0A919SLK6</accession>
<dbReference type="PANTHER" id="PTHR30283">
    <property type="entry name" value="PEROXIDE STRESS RESPONSE PROTEIN YAAA"/>
    <property type="match status" value="1"/>
</dbReference>
<dbReference type="EMBL" id="BOQL01000050">
    <property type="protein sequence ID" value="GIM74371.1"/>
    <property type="molecule type" value="Genomic_DNA"/>
</dbReference>
<dbReference type="AlphaFoldDB" id="A0A919SLK6"/>
<dbReference type="Proteomes" id="UP000681340">
    <property type="component" value="Unassembled WGS sequence"/>
</dbReference>
<keyword evidence="3" id="KW-1185">Reference proteome</keyword>
<dbReference type="RefSeq" id="WP_212991974.1">
    <property type="nucleotide sequence ID" value="NZ_BAABEA010000030.1"/>
</dbReference>
<gene>
    <name evidence="2" type="ORF">Aau02nite_60640</name>
</gene>
<reference evidence="2" key="1">
    <citation type="submission" date="2021-03" db="EMBL/GenBank/DDBJ databases">
        <title>Whole genome shotgun sequence of Actinoplanes auranticolor NBRC 12245.</title>
        <authorList>
            <person name="Komaki H."/>
            <person name="Tamura T."/>
        </authorList>
    </citation>
    <scope>NUCLEOTIDE SEQUENCE</scope>
    <source>
        <strain evidence="2">NBRC 12245</strain>
    </source>
</reference>
<dbReference type="HAMAP" id="MF_00652">
    <property type="entry name" value="UPF0246"/>
    <property type="match status" value="1"/>
</dbReference>
<protein>
    <recommendedName>
        <fullName evidence="1">UPF0246 protein Aau02nite_60640</fullName>
    </recommendedName>
</protein>
<organism evidence="2 3">
    <name type="scientific">Actinoplanes auranticolor</name>
    <dbReference type="NCBI Taxonomy" id="47988"/>
    <lineage>
        <taxon>Bacteria</taxon>
        <taxon>Bacillati</taxon>
        <taxon>Actinomycetota</taxon>
        <taxon>Actinomycetes</taxon>
        <taxon>Micromonosporales</taxon>
        <taxon>Micromonosporaceae</taxon>
        <taxon>Actinoplanes</taxon>
    </lineage>
</organism>
<name>A0A919SLK6_9ACTN</name>
<sequence>MIILLHSSKAMRFAADAGHRLTVPALLDRARVLAAQVQAMDAGPLAEMMSVTAGVAEKTAAQMAEWSADGPQRPALDCFIGDIYSGLQANEFTAAQRAYAEEKLFILSGMYGLLRPSDGIRPYRLEMGYRLPGPRFASLYKFWGDAIAALLPGDVPIVNLAAQEYSRTVTPFVAENRVITPKFLTVDPATGKTKFVVVHAKIARGAFARWLITEGIDDTDRLADFTEVGYELDPSVSTAAQPVFVAKEFGGKGLSIRLK</sequence>
<dbReference type="Pfam" id="PF03883">
    <property type="entry name" value="H2O2_YaaD"/>
    <property type="match status" value="1"/>
</dbReference>
<dbReference type="GO" id="GO:0033194">
    <property type="term" value="P:response to hydroperoxide"/>
    <property type="evidence" value="ECO:0007669"/>
    <property type="project" value="TreeGrafter"/>
</dbReference>
<dbReference type="GO" id="GO:0005829">
    <property type="term" value="C:cytosol"/>
    <property type="evidence" value="ECO:0007669"/>
    <property type="project" value="TreeGrafter"/>
</dbReference>
<comment type="similarity">
    <text evidence="1">Belongs to the UPF0246 family.</text>
</comment>
<dbReference type="PANTHER" id="PTHR30283:SF4">
    <property type="entry name" value="PEROXIDE STRESS RESISTANCE PROTEIN YAAA"/>
    <property type="match status" value="1"/>
</dbReference>
<evidence type="ECO:0000313" key="3">
    <source>
        <dbReference type="Proteomes" id="UP000681340"/>
    </source>
</evidence>
<evidence type="ECO:0000313" key="2">
    <source>
        <dbReference type="EMBL" id="GIM74371.1"/>
    </source>
</evidence>
<evidence type="ECO:0000256" key="1">
    <source>
        <dbReference type="HAMAP-Rule" id="MF_00652"/>
    </source>
</evidence>
<dbReference type="InterPro" id="IPR005583">
    <property type="entry name" value="YaaA"/>
</dbReference>
<proteinExistence type="inferred from homology"/>